<evidence type="ECO:0000256" key="4">
    <source>
        <dbReference type="ARBA" id="ARBA00022692"/>
    </source>
</evidence>
<dbReference type="Pfam" id="PF00999">
    <property type="entry name" value="Na_H_Exchanger"/>
    <property type="match status" value="1"/>
</dbReference>
<feature type="transmembrane region" description="Helical" evidence="13">
    <location>
        <begin position="87"/>
        <end position="108"/>
    </location>
</feature>
<dbReference type="PANTHER" id="PTHR10110:SF197">
    <property type="entry name" value="SODIUM_HYDROGEN EXCHANGER"/>
    <property type="match status" value="1"/>
</dbReference>
<protein>
    <submittedName>
        <fullName evidence="15">P-loop containing nucleoside triphosphate hydrolases superfamily protein</fullName>
    </submittedName>
</protein>
<dbReference type="GO" id="GO:0015386">
    <property type="term" value="F:potassium:proton antiporter activity"/>
    <property type="evidence" value="ECO:0007669"/>
    <property type="project" value="TreeGrafter"/>
</dbReference>
<feature type="domain" description="Cation/H+ exchanger transmembrane" evidence="14">
    <location>
        <begin position="55"/>
        <end position="146"/>
    </location>
</feature>
<keyword evidence="2" id="KW-0813">Transport</keyword>
<comment type="catalytic activity">
    <reaction evidence="12">
        <text>K(+)(in) + H(+)(out) = K(+)(out) + H(+)(in)</text>
        <dbReference type="Rhea" id="RHEA:29467"/>
        <dbReference type="ChEBI" id="CHEBI:15378"/>
        <dbReference type="ChEBI" id="CHEBI:29103"/>
    </reaction>
</comment>
<comment type="caution">
    <text evidence="15">The sequence shown here is derived from an EMBL/GenBank/DDBJ whole genome shotgun (WGS) entry which is preliminary data.</text>
</comment>
<dbReference type="GO" id="GO:0005886">
    <property type="term" value="C:plasma membrane"/>
    <property type="evidence" value="ECO:0007669"/>
    <property type="project" value="TreeGrafter"/>
</dbReference>
<evidence type="ECO:0000256" key="10">
    <source>
        <dbReference type="ARBA" id="ARBA00023201"/>
    </source>
</evidence>
<evidence type="ECO:0000256" key="1">
    <source>
        <dbReference type="ARBA" id="ARBA00004141"/>
    </source>
</evidence>
<evidence type="ECO:0000256" key="9">
    <source>
        <dbReference type="ARBA" id="ARBA00023136"/>
    </source>
</evidence>
<keyword evidence="7" id="KW-0915">Sodium</keyword>
<name>A0A6A3CC84_HIBSY</name>
<evidence type="ECO:0000313" key="16">
    <source>
        <dbReference type="Proteomes" id="UP000436088"/>
    </source>
</evidence>
<dbReference type="GO" id="GO:0051453">
    <property type="term" value="P:regulation of intracellular pH"/>
    <property type="evidence" value="ECO:0007669"/>
    <property type="project" value="TreeGrafter"/>
</dbReference>
<dbReference type="PANTHER" id="PTHR10110">
    <property type="entry name" value="SODIUM/HYDROGEN EXCHANGER"/>
    <property type="match status" value="1"/>
</dbReference>
<dbReference type="GO" id="GO:0098719">
    <property type="term" value="P:sodium ion import across plasma membrane"/>
    <property type="evidence" value="ECO:0007669"/>
    <property type="project" value="TreeGrafter"/>
</dbReference>
<dbReference type="GO" id="GO:0016787">
    <property type="term" value="F:hydrolase activity"/>
    <property type="evidence" value="ECO:0007669"/>
    <property type="project" value="UniProtKB-KW"/>
</dbReference>
<evidence type="ECO:0000256" key="2">
    <source>
        <dbReference type="ARBA" id="ARBA00022448"/>
    </source>
</evidence>
<keyword evidence="4 13" id="KW-0812">Transmembrane</keyword>
<evidence type="ECO:0000256" key="5">
    <source>
        <dbReference type="ARBA" id="ARBA00022958"/>
    </source>
</evidence>
<dbReference type="AlphaFoldDB" id="A0A6A3CC84"/>
<accession>A0A6A3CC84</accession>
<dbReference type="InterPro" id="IPR018422">
    <property type="entry name" value="Cation/H_exchanger_CPA1"/>
</dbReference>
<keyword evidence="15" id="KW-0378">Hydrolase</keyword>
<evidence type="ECO:0000256" key="8">
    <source>
        <dbReference type="ARBA" id="ARBA00023065"/>
    </source>
</evidence>
<keyword evidence="10" id="KW-0739">Sodium transport</keyword>
<keyword evidence="5" id="KW-0630">Potassium</keyword>
<comment type="subcellular location">
    <subcellularLocation>
        <location evidence="1">Membrane</location>
        <topology evidence="1">Multi-pass membrane protein</topology>
    </subcellularLocation>
</comment>
<comment type="catalytic activity">
    <reaction evidence="11">
        <text>Na(+)(in) + H(+)(out) = Na(+)(out) + H(+)(in)</text>
        <dbReference type="Rhea" id="RHEA:29419"/>
        <dbReference type="ChEBI" id="CHEBI:15378"/>
        <dbReference type="ChEBI" id="CHEBI:29101"/>
    </reaction>
</comment>
<keyword evidence="16" id="KW-1185">Reference proteome</keyword>
<proteinExistence type="predicted"/>
<keyword evidence="8" id="KW-0406">Ion transport</keyword>
<evidence type="ECO:0000256" key="6">
    <source>
        <dbReference type="ARBA" id="ARBA00022989"/>
    </source>
</evidence>
<dbReference type="InterPro" id="IPR006153">
    <property type="entry name" value="Cation/H_exchanger_TM"/>
</dbReference>
<evidence type="ECO:0000313" key="15">
    <source>
        <dbReference type="EMBL" id="KAE8726376.1"/>
    </source>
</evidence>
<reference evidence="15" key="1">
    <citation type="submission" date="2019-09" db="EMBL/GenBank/DDBJ databases">
        <title>Draft genome information of white flower Hibiscus syriacus.</title>
        <authorList>
            <person name="Kim Y.-M."/>
        </authorList>
    </citation>
    <scope>NUCLEOTIDE SEQUENCE [LARGE SCALE GENOMIC DNA]</scope>
    <source>
        <strain evidence="15">YM2019G1</strain>
    </source>
</reference>
<keyword evidence="6 13" id="KW-1133">Transmembrane helix</keyword>
<evidence type="ECO:0000256" key="12">
    <source>
        <dbReference type="ARBA" id="ARBA00047912"/>
    </source>
</evidence>
<organism evidence="15 16">
    <name type="scientific">Hibiscus syriacus</name>
    <name type="common">Rose of Sharon</name>
    <dbReference type="NCBI Taxonomy" id="106335"/>
    <lineage>
        <taxon>Eukaryota</taxon>
        <taxon>Viridiplantae</taxon>
        <taxon>Streptophyta</taxon>
        <taxon>Embryophyta</taxon>
        <taxon>Tracheophyta</taxon>
        <taxon>Spermatophyta</taxon>
        <taxon>Magnoliopsida</taxon>
        <taxon>eudicotyledons</taxon>
        <taxon>Gunneridae</taxon>
        <taxon>Pentapetalae</taxon>
        <taxon>rosids</taxon>
        <taxon>malvids</taxon>
        <taxon>Malvales</taxon>
        <taxon>Malvaceae</taxon>
        <taxon>Malvoideae</taxon>
        <taxon>Hibiscus</taxon>
    </lineage>
</organism>
<evidence type="ECO:0000256" key="7">
    <source>
        <dbReference type="ARBA" id="ARBA00023053"/>
    </source>
</evidence>
<keyword evidence="3" id="KW-0633">Potassium transport</keyword>
<keyword evidence="9 13" id="KW-0472">Membrane</keyword>
<dbReference type="GO" id="GO:0015385">
    <property type="term" value="F:sodium:proton antiporter activity"/>
    <property type="evidence" value="ECO:0007669"/>
    <property type="project" value="InterPro"/>
</dbReference>
<dbReference type="Proteomes" id="UP000436088">
    <property type="component" value="Unassembled WGS sequence"/>
</dbReference>
<evidence type="ECO:0000259" key="14">
    <source>
        <dbReference type="Pfam" id="PF00999"/>
    </source>
</evidence>
<gene>
    <name evidence="15" type="ORF">F3Y22_tig00007041pilonHSYRG00007</name>
</gene>
<evidence type="ECO:0000256" key="11">
    <source>
        <dbReference type="ARBA" id="ARBA00047524"/>
    </source>
</evidence>
<dbReference type="EMBL" id="VEPZ02000372">
    <property type="protein sequence ID" value="KAE8726376.1"/>
    <property type="molecule type" value="Genomic_DNA"/>
</dbReference>
<sequence length="237" mass="26373">MKIAEDHCAHVGLQSAVIYKHSNEVIKRCIRFEKWKASNARNLCCSQLSNVCTGVSWKGSIVYPLANFMNCTKIQDDSNIEFPQQFVMWWAGLMRGAVTIALSYNQFFSNSENENTEDSALMITCTMILVMFSTVLMGSITKPLIEALALLRHARQNVSDATDISSLEDLRILLIESGAPSDMLENQLAAASRRSSTVHHLWRKFDDRFMRPVFGGRESVPFVPGSPTGAADETSGT</sequence>
<feature type="transmembrane region" description="Helical" evidence="13">
    <location>
        <begin position="120"/>
        <end position="145"/>
    </location>
</feature>
<evidence type="ECO:0000256" key="13">
    <source>
        <dbReference type="SAM" id="Phobius"/>
    </source>
</evidence>
<evidence type="ECO:0000256" key="3">
    <source>
        <dbReference type="ARBA" id="ARBA00022538"/>
    </source>
</evidence>
<dbReference type="OrthoDB" id="196264at2759"/>